<evidence type="ECO:0000313" key="2">
    <source>
        <dbReference type="Proteomes" id="UP001497453"/>
    </source>
</evidence>
<proteinExistence type="predicted"/>
<dbReference type="EMBL" id="OZ037944">
    <property type="protein sequence ID" value="CAL1696119.1"/>
    <property type="molecule type" value="Genomic_DNA"/>
</dbReference>
<sequence length="184" mass="19884">MTANRSDLCTDSWSKCFGVRPEKCFGSDMSRTIIVLPVSDISLSGIASKRPNIPPAEASSSSASNISGDPGGGVDGSDCVNGGLLGGFSVAFCVAPARTKRHALVLLLFWQVKRCPATGRGRPVLFERRWFERPVRGIRSIHIKTESMSIRSSWSGWWGGGYLSRRTGSVSSIHSLIRLRNPGC</sequence>
<gene>
    <name evidence="1" type="ORF">GFSPODELE1_LOCUS1049</name>
</gene>
<accession>A0ABP1CN96</accession>
<protein>
    <submittedName>
        <fullName evidence="1">Uncharacterized protein</fullName>
    </submittedName>
</protein>
<reference evidence="2" key="1">
    <citation type="submission" date="2024-04" db="EMBL/GenBank/DDBJ databases">
        <authorList>
            <person name="Shaw F."/>
            <person name="Minotto A."/>
        </authorList>
    </citation>
    <scope>NUCLEOTIDE SEQUENCE [LARGE SCALE GENOMIC DNA]</scope>
</reference>
<organism evidence="1 2">
    <name type="scientific">Somion occarium</name>
    <dbReference type="NCBI Taxonomy" id="3059160"/>
    <lineage>
        <taxon>Eukaryota</taxon>
        <taxon>Fungi</taxon>
        <taxon>Dikarya</taxon>
        <taxon>Basidiomycota</taxon>
        <taxon>Agaricomycotina</taxon>
        <taxon>Agaricomycetes</taxon>
        <taxon>Polyporales</taxon>
        <taxon>Cerrenaceae</taxon>
        <taxon>Somion</taxon>
    </lineage>
</organism>
<evidence type="ECO:0000313" key="1">
    <source>
        <dbReference type="EMBL" id="CAL1696119.1"/>
    </source>
</evidence>
<keyword evidence="2" id="KW-1185">Reference proteome</keyword>
<dbReference type="Proteomes" id="UP001497453">
    <property type="component" value="Chromosome 1"/>
</dbReference>
<name>A0ABP1CN96_9APHY</name>